<dbReference type="PANTHER" id="PTHR30383">
    <property type="entry name" value="THIOESTERASE 1/PROTEASE 1/LYSOPHOSPHOLIPASE L1"/>
    <property type="match status" value="1"/>
</dbReference>
<accession>A0ABY4PHM6</accession>
<dbReference type="InterPro" id="IPR036514">
    <property type="entry name" value="SGNH_hydro_sf"/>
</dbReference>
<dbReference type="CDD" id="cd00229">
    <property type="entry name" value="SGNH_hydrolase"/>
    <property type="match status" value="1"/>
</dbReference>
<reference evidence="2 3" key="1">
    <citation type="journal article" date="2022" name="Int. J. Syst. Evol. Microbiol.">
        <title>Apilactobacillus apisilvae sp. nov., Nicolia spurrieriana gen. nov. sp. nov., Bombilactobacillus folatiphilus sp. nov. and Bombilactobacillus thymidiniphilus sp. nov., four new lactic acid bacterial isolates from stingless bees Tetragonula carbonaria and Austroplebeia australis.</title>
        <authorList>
            <person name="Oliphant S.A."/>
            <person name="Watson-Haigh N.S."/>
            <person name="Sumby K.M."/>
            <person name="Gardner J."/>
            <person name="Groom S."/>
            <person name="Jiranek V."/>
        </authorList>
    </citation>
    <scope>NUCLEOTIDE SEQUENCE [LARGE SCALE GENOMIC DNA]</scope>
    <source>
        <strain evidence="2 3">SG5_A10</strain>
    </source>
</reference>
<dbReference type="InterPro" id="IPR051532">
    <property type="entry name" value="Ester_Hydrolysis_Enzymes"/>
</dbReference>
<evidence type="ECO:0000313" key="3">
    <source>
        <dbReference type="Proteomes" id="UP000831859"/>
    </source>
</evidence>
<proteinExistence type="predicted"/>
<dbReference type="Gene3D" id="3.40.50.1110">
    <property type="entry name" value="SGNH hydrolase"/>
    <property type="match status" value="1"/>
</dbReference>
<feature type="domain" description="SGNH hydrolase-type esterase" evidence="1">
    <location>
        <begin position="9"/>
        <end position="185"/>
    </location>
</feature>
<dbReference type="PANTHER" id="PTHR30383:SF5">
    <property type="entry name" value="SGNH HYDROLASE-TYPE ESTERASE DOMAIN-CONTAINING PROTEIN"/>
    <property type="match status" value="1"/>
</dbReference>
<name>A0ABY4PHM6_9LACO</name>
<keyword evidence="2" id="KW-0378">Hydrolase</keyword>
<dbReference type="EMBL" id="CP093362">
    <property type="protein sequence ID" value="UQS84954.1"/>
    <property type="molecule type" value="Genomic_DNA"/>
</dbReference>
<dbReference type="Proteomes" id="UP000831859">
    <property type="component" value="Chromosome"/>
</dbReference>
<dbReference type="RefSeq" id="WP_249510934.1">
    <property type="nucleotide sequence ID" value="NZ_CP093362.1"/>
</dbReference>
<sequence>MTKRSRIVALGDSVTRGYDGCSDIEKNYPNYLSQILKTPVDNLGINGGTIYDDLVTEVNQVKWEKYDQCILMMGTNDYGHNHHSLHDVIEQLQNNLNSILAKNNQLKIWAILPLNRYDNHQNAADKIRFADYTFNQLLNGLKKCYQDNNISVLDWRNYNPNFINNNNYQTQYNDHHVHPTAATYQQLAHEIANFIKKQ</sequence>
<evidence type="ECO:0000313" key="2">
    <source>
        <dbReference type="EMBL" id="UQS84954.1"/>
    </source>
</evidence>
<gene>
    <name evidence="2" type="ORF">MOO46_06840</name>
</gene>
<dbReference type="InterPro" id="IPR013830">
    <property type="entry name" value="SGNH_hydro"/>
</dbReference>
<dbReference type="GO" id="GO:0016787">
    <property type="term" value="F:hydrolase activity"/>
    <property type="evidence" value="ECO:0007669"/>
    <property type="project" value="UniProtKB-KW"/>
</dbReference>
<protein>
    <submittedName>
        <fullName evidence="2">SGNH/GDSL hydrolase family protein</fullName>
    </submittedName>
</protein>
<keyword evidence="3" id="KW-1185">Reference proteome</keyword>
<organism evidence="2 3">
    <name type="scientific">Apilactobacillus apisilvae</name>
    <dbReference type="NCBI Taxonomy" id="2923364"/>
    <lineage>
        <taxon>Bacteria</taxon>
        <taxon>Bacillati</taxon>
        <taxon>Bacillota</taxon>
        <taxon>Bacilli</taxon>
        <taxon>Lactobacillales</taxon>
        <taxon>Lactobacillaceae</taxon>
        <taxon>Apilactobacillus</taxon>
    </lineage>
</organism>
<dbReference type="SUPFAM" id="SSF52266">
    <property type="entry name" value="SGNH hydrolase"/>
    <property type="match status" value="1"/>
</dbReference>
<evidence type="ECO:0000259" key="1">
    <source>
        <dbReference type="Pfam" id="PF13472"/>
    </source>
</evidence>
<dbReference type="Pfam" id="PF13472">
    <property type="entry name" value="Lipase_GDSL_2"/>
    <property type="match status" value="1"/>
</dbReference>